<comment type="caution">
    <text evidence="2">The sequence shown here is derived from an EMBL/GenBank/DDBJ whole genome shotgun (WGS) entry which is preliminary data.</text>
</comment>
<proteinExistence type="predicted"/>
<feature type="non-terminal residue" evidence="2">
    <location>
        <position position="1"/>
    </location>
</feature>
<sequence>IRLATNISCGHVVGCMEIEGV</sequence>
<reference evidence="2" key="1">
    <citation type="submission" date="2021-02" db="EMBL/GenBank/DDBJ databases">
        <authorList>
            <person name="Nowell W R."/>
        </authorList>
    </citation>
    <scope>NUCLEOTIDE SEQUENCE</scope>
</reference>
<dbReference type="Proteomes" id="UP000682733">
    <property type="component" value="Unassembled WGS sequence"/>
</dbReference>
<dbReference type="EMBL" id="CAJOBA010066829">
    <property type="protein sequence ID" value="CAF4367218.1"/>
    <property type="molecule type" value="Genomic_DNA"/>
</dbReference>
<protein>
    <submittedName>
        <fullName evidence="2">Uncharacterized protein</fullName>
    </submittedName>
</protein>
<evidence type="ECO:0000313" key="1">
    <source>
        <dbReference type="EMBL" id="CAF1572214.1"/>
    </source>
</evidence>
<evidence type="ECO:0000313" key="2">
    <source>
        <dbReference type="EMBL" id="CAF4367218.1"/>
    </source>
</evidence>
<accession>A0A8S2V0H9</accession>
<organism evidence="2 3">
    <name type="scientific">Didymodactylos carnosus</name>
    <dbReference type="NCBI Taxonomy" id="1234261"/>
    <lineage>
        <taxon>Eukaryota</taxon>
        <taxon>Metazoa</taxon>
        <taxon>Spiralia</taxon>
        <taxon>Gnathifera</taxon>
        <taxon>Rotifera</taxon>
        <taxon>Eurotatoria</taxon>
        <taxon>Bdelloidea</taxon>
        <taxon>Philodinida</taxon>
        <taxon>Philodinidae</taxon>
        <taxon>Didymodactylos</taxon>
    </lineage>
</organism>
<name>A0A8S2V0H9_9BILA</name>
<dbReference type="AlphaFoldDB" id="A0A8S2V0H9"/>
<dbReference type="EMBL" id="CAJNOK010043998">
    <property type="protein sequence ID" value="CAF1572214.1"/>
    <property type="molecule type" value="Genomic_DNA"/>
</dbReference>
<dbReference type="Proteomes" id="UP000677228">
    <property type="component" value="Unassembled WGS sequence"/>
</dbReference>
<evidence type="ECO:0000313" key="3">
    <source>
        <dbReference type="Proteomes" id="UP000682733"/>
    </source>
</evidence>
<gene>
    <name evidence="1" type="ORF">OVA965_LOCUS40428</name>
    <name evidence="2" type="ORF">TMI583_LOCUS41860</name>
</gene>